<accession>A0A366S9R9</accession>
<comment type="caution">
    <text evidence="2">The sequence shown here is derived from an EMBL/GenBank/DDBJ whole genome shotgun (WGS) entry which is preliminary data.</text>
</comment>
<organism evidence="2 3">
    <name type="scientific">Fusarium coffeatum</name>
    <dbReference type="NCBI Taxonomy" id="231269"/>
    <lineage>
        <taxon>Eukaryota</taxon>
        <taxon>Fungi</taxon>
        <taxon>Dikarya</taxon>
        <taxon>Ascomycota</taxon>
        <taxon>Pezizomycotina</taxon>
        <taxon>Sordariomycetes</taxon>
        <taxon>Hypocreomycetidae</taxon>
        <taxon>Hypocreales</taxon>
        <taxon>Nectriaceae</taxon>
        <taxon>Fusarium</taxon>
        <taxon>Fusarium incarnatum-equiseti species complex</taxon>
    </lineage>
</organism>
<dbReference type="InterPro" id="IPR000210">
    <property type="entry name" value="BTB/POZ_dom"/>
</dbReference>
<dbReference type="RefSeq" id="XP_031020655.1">
    <property type="nucleotide sequence ID" value="XM_031155243.1"/>
</dbReference>
<dbReference type="AlphaFoldDB" id="A0A366S9R9"/>
<evidence type="ECO:0000259" key="1">
    <source>
        <dbReference type="PROSITE" id="PS50097"/>
    </source>
</evidence>
<dbReference type="EMBL" id="QKXC01000030">
    <property type="protein sequence ID" value="RBR26064.1"/>
    <property type="molecule type" value="Genomic_DNA"/>
</dbReference>
<proteinExistence type="predicted"/>
<keyword evidence="3" id="KW-1185">Reference proteome</keyword>
<dbReference type="PROSITE" id="PS50097">
    <property type="entry name" value="BTB"/>
    <property type="match status" value="1"/>
</dbReference>
<gene>
    <name evidence="2" type="ORF">FIESC28_01092</name>
</gene>
<reference evidence="2 3" key="1">
    <citation type="submission" date="2018-06" db="EMBL/GenBank/DDBJ databases">
        <title>Fusarium incarnatum-equiseti species complex species 28.</title>
        <authorList>
            <person name="Gardiner D.M."/>
        </authorList>
    </citation>
    <scope>NUCLEOTIDE SEQUENCE [LARGE SCALE GENOMIC DNA]</scope>
    <source>
        <strain evidence="2 3">FIESC_28</strain>
    </source>
</reference>
<sequence>MKPSLLELDLDADALLIMQRPNLQQKDGTLNEIVFRVSAKHLSMASPVFHRLIKGDFRESKPNDQGLLELRTSDWNAQALLVLLDIIHGHHSHVSKELSQEIVAHVALIAGNYNCVDIVKVVYHGWEARFGNDWGRNDFESNWPDTNNQGLSHFGKTQQFQLFIAWTFQSELVFNNLAANAILTASGPIETYLPLPRRVTYNLDRWRLVLLEQLFDKLSALADSPGT</sequence>
<dbReference type="Proteomes" id="UP000253153">
    <property type="component" value="Unassembled WGS sequence"/>
</dbReference>
<dbReference type="OrthoDB" id="5326346at2759"/>
<dbReference type="SUPFAM" id="SSF54695">
    <property type="entry name" value="POZ domain"/>
    <property type="match status" value="1"/>
</dbReference>
<dbReference type="InterPro" id="IPR011333">
    <property type="entry name" value="SKP1/BTB/POZ_sf"/>
</dbReference>
<protein>
    <recommendedName>
        <fullName evidence="1">BTB domain-containing protein</fullName>
    </recommendedName>
</protein>
<dbReference type="GeneID" id="41990539"/>
<evidence type="ECO:0000313" key="3">
    <source>
        <dbReference type="Proteomes" id="UP000253153"/>
    </source>
</evidence>
<dbReference type="Gene3D" id="3.30.710.10">
    <property type="entry name" value="Potassium Channel Kv1.1, Chain A"/>
    <property type="match status" value="1"/>
</dbReference>
<feature type="domain" description="BTB" evidence="1">
    <location>
        <begin position="12"/>
        <end position="96"/>
    </location>
</feature>
<evidence type="ECO:0000313" key="2">
    <source>
        <dbReference type="EMBL" id="RBR26064.1"/>
    </source>
</evidence>
<name>A0A366S9R9_9HYPO</name>